<organism evidence="8 9">
    <name type="scientific">Promicromonospora soli</name>
    <dbReference type="NCBI Taxonomy" id="2035533"/>
    <lineage>
        <taxon>Bacteria</taxon>
        <taxon>Bacillati</taxon>
        <taxon>Actinomycetota</taxon>
        <taxon>Actinomycetes</taxon>
        <taxon>Micrococcales</taxon>
        <taxon>Promicromonosporaceae</taxon>
        <taxon>Promicromonospora</taxon>
    </lineage>
</organism>
<accession>A0A919FT72</accession>
<evidence type="ECO:0000256" key="4">
    <source>
        <dbReference type="ARBA" id="ARBA00022989"/>
    </source>
</evidence>
<dbReference type="EMBL" id="BNAS01000003">
    <property type="protein sequence ID" value="GHH71888.1"/>
    <property type="molecule type" value="Genomic_DNA"/>
</dbReference>
<gene>
    <name evidence="8" type="ORF">GCM10017772_20530</name>
</gene>
<comment type="caution">
    <text evidence="8">The sequence shown here is derived from an EMBL/GenBank/DDBJ whole genome shotgun (WGS) entry which is preliminary data.</text>
</comment>
<protein>
    <recommendedName>
        <fullName evidence="7">Type II secretion system protein GspF domain-containing protein</fullName>
    </recommendedName>
</protein>
<evidence type="ECO:0000259" key="7">
    <source>
        <dbReference type="Pfam" id="PF00482"/>
    </source>
</evidence>
<keyword evidence="5 6" id="KW-0472">Membrane</keyword>
<keyword evidence="4 6" id="KW-1133">Transmembrane helix</keyword>
<proteinExistence type="predicted"/>
<evidence type="ECO:0000256" key="5">
    <source>
        <dbReference type="ARBA" id="ARBA00023136"/>
    </source>
</evidence>
<dbReference type="InterPro" id="IPR018076">
    <property type="entry name" value="T2SS_GspF_dom"/>
</dbReference>
<evidence type="ECO:0000256" key="6">
    <source>
        <dbReference type="SAM" id="Phobius"/>
    </source>
</evidence>
<reference evidence="8" key="1">
    <citation type="journal article" date="2014" name="Int. J. Syst. Evol. Microbiol.">
        <title>Complete genome sequence of Corynebacterium casei LMG S-19264T (=DSM 44701T), isolated from a smear-ripened cheese.</title>
        <authorList>
            <consortium name="US DOE Joint Genome Institute (JGI-PGF)"/>
            <person name="Walter F."/>
            <person name="Albersmeier A."/>
            <person name="Kalinowski J."/>
            <person name="Ruckert C."/>
        </authorList>
    </citation>
    <scope>NUCLEOTIDE SEQUENCE</scope>
    <source>
        <strain evidence="8">CGMCC 4.7398</strain>
    </source>
</reference>
<feature type="transmembrane region" description="Helical" evidence="6">
    <location>
        <begin position="273"/>
        <end position="298"/>
    </location>
</feature>
<sequence>MSPIALTPVALTAIVAIGLSLALLVLVFLDPAGRERRMVRANLDRGLTSHGPAGSGPADAGAPGGAALLVRRLTPPKAAAGLEKLLSRAGRPPAWPLERLLAAKVLLAAGAVTLSLLFATAVPGTLAVVLGIVLTLVAYFLPELLLYSRGQERSKAIGLELADTLDQMTIAVEAGLGFEAAMARAGKTGTGPLAEELVRTLQDMRMGLSRREAYDLLAIRADVKDLRRFVRAVVQADNHGIAIADVLRTQADEMRKKRRQRAEEKAMQIPVKVIFPLMLCILPVLFIVMLGPVVIGVLDAFSG</sequence>
<comment type="subcellular location">
    <subcellularLocation>
        <location evidence="1">Cell membrane</location>
        <topology evidence="1">Multi-pass membrane protein</topology>
    </subcellularLocation>
</comment>
<dbReference type="RefSeq" id="WP_189669224.1">
    <property type="nucleotide sequence ID" value="NZ_BNAS01000003.1"/>
</dbReference>
<evidence type="ECO:0000256" key="3">
    <source>
        <dbReference type="ARBA" id="ARBA00022692"/>
    </source>
</evidence>
<feature type="domain" description="Type II secretion system protein GspF" evidence="7">
    <location>
        <begin position="165"/>
        <end position="290"/>
    </location>
</feature>
<reference evidence="8" key="2">
    <citation type="submission" date="2020-09" db="EMBL/GenBank/DDBJ databases">
        <authorList>
            <person name="Sun Q."/>
            <person name="Zhou Y."/>
        </authorList>
    </citation>
    <scope>NUCLEOTIDE SEQUENCE</scope>
    <source>
        <strain evidence="8">CGMCC 4.7398</strain>
    </source>
</reference>
<evidence type="ECO:0000256" key="2">
    <source>
        <dbReference type="ARBA" id="ARBA00022475"/>
    </source>
</evidence>
<evidence type="ECO:0000313" key="9">
    <source>
        <dbReference type="Proteomes" id="UP000627369"/>
    </source>
</evidence>
<feature type="transmembrane region" description="Helical" evidence="6">
    <location>
        <begin position="126"/>
        <end position="147"/>
    </location>
</feature>
<dbReference type="Proteomes" id="UP000627369">
    <property type="component" value="Unassembled WGS sequence"/>
</dbReference>
<evidence type="ECO:0000256" key="1">
    <source>
        <dbReference type="ARBA" id="ARBA00004651"/>
    </source>
</evidence>
<evidence type="ECO:0000313" key="8">
    <source>
        <dbReference type="EMBL" id="GHH71888.1"/>
    </source>
</evidence>
<dbReference type="Pfam" id="PF00482">
    <property type="entry name" value="T2SSF"/>
    <property type="match status" value="1"/>
</dbReference>
<feature type="transmembrane region" description="Helical" evidence="6">
    <location>
        <begin position="6"/>
        <end position="29"/>
    </location>
</feature>
<dbReference type="PANTHER" id="PTHR35007:SF2">
    <property type="entry name" value="PILUS ASSEMBLE PROTEIN"/>
    <property type="match status" value="1"/>
</dbReference>
<keyword evidence="2" id="KW-1003">Cell membrane</keyword>
<keyword evidence="3 6" id="KW-0812">Transmembrane</keyword>
<dbReference type="PANTHER" id="PTHR35007">
    <property type="entry name" value="INTEGRAL MEMBRANE PROTEIN-RELATED"/>
    <property type="match status" value="1"/>
</dbReference>
<feature type="transmembrane region" description="Helical" evidence="6">
    <location>
        <begin position="101"/>
        <end position="120"/>
    </location>
</feature>
<keyword evidence="9" id="KW-1185">Reference proteome</keyword>
<dbReference type="GO" id="GO:0005886">
    <property type="term" value="C:plasma membrane"/>
    <property type="evidence" value="ECO:0007669"/>
    <property type="project" value="UniProtKB-SubCell"/>
</dbReference>
<name>A0A919FT72_9MICO</name>
<dbReference type="AlphaFoldDB" id="A0A919FT72"/>